<accession>A0A0U3NAS5</accession>
<dbReference type="EMBL" id="CP013729">
    <property type="protein sequence ID" value="ALV09259.1"/>
    <property type="molecule type" value="Genomic_DNA"/>
</dbReference>
<reference evidence="1 2" key="1">
    <citation type="submission" date="2015-12" db="EMBL/GenBank/DDBJ databases">
        <title>Complete genome of Roseateles depolymerans KCTC 42856.</title>
        <authorList>
            <person name="Kim K.M."/>
        </authorList>
    </citation>
    <scope>NUCLEOTIDE SEQUENCE [LARGE SCALE GENOMIC DNA]</scope>
    <source>
        <strain evidence="1 2">KCTC 42856</strain>
    </source>
</reference>
<sequence length="34" mass="3699">MRAEPQDTGNKKGTPRSAFLLEGPKPSWLDAGDQ</sequence>
<dbReference type="KEGG" id="rdp:RD2015_4824"/>
<organism evidence="1 2">
    <name type="scientific">Roseateles depolymerans</name>
    <dbReference type="NCBI Taxonomy" id="76731"/>
    <lineage>
        <taxon>Bacteria</taxon>
        <taxon>Pseudomonadati</taxon>
        <taxon>Pseudomonadota</taxon>
        <taxon>Betaproteobacteria</taxon>
        <taxon>Burkholderiales</taxon>
        <taxon>Sphaerotilaceae</taxon>
        <taxon>Roseateles</taxon>
    </lineage>
</organism>
<name>A0A0U3NAS5_9BURK</name>
<keyword evidence="2" id="KW-1185">Reference proteome</keyword>
<dbReference type="AlphaFoldDB" id="A0A0U3NAS5"/>
<gene>
    <name evidence="1" type="ORF">RD2015_4824</name>
</gene>
<evidence type="ECO:0000313" key="2">
    <source>
        <dbReference type="Proteomes" id="UP000060699"/>
    </source>
</evidence>
<dbReference type="Proteomes" id="UP000060699">
    <property type="component" value="Chromosome"/>
</dbReference>
<proteinExistence type="predicted"/>
<protein>
    <submittedName>
        <fullName evidence="1">Uncharacterized protein</fullName>
    </submittedName>
</protein>
<evidence type="ECO:0000313" key="1">
    <source>
        <dbReference type="EMBL" id="ALV09259.1"/>
    </source>
</evidence>